<evidence type="ECO:0000259" key="8">
    <source>
        <dbReference type="Pfam" id="PF06429"/>
    </source>
</evidence>
<sequence>MDRLIYTSLTAMRGSMSRQTAIANNLANAQTPGFRADIANAQSLWLDGSGLDARAMASEEVFGADMRAGTVTQTGRDLDIAMQGDALLVVQAPDGEEAYTRRGDLQISPSGLLTTGDGHPVQGGQGPVTIPPADAISIDQEGRVWVVPQGGDPENPQEVDRLRLATPAGSEIAKGLDGLFRVKGGGILPDDPEARLLTRSIEGSNVTATSALVEMIEASRSWDTQLKMISDVRDMDSATANLMQLPR</sequence>
<protein>
    <recommendedName>
        <fullName evidence="5 6">Flagellar basal-body rod protein FlgF</fullName>
    </recommendedName>
</protein>
<evidence type="ECO:0000256" key="1">
    <source>
        <dbReference type="ARBA" id="ARBA00004117"/>
    </source>
</evidence>
<evidence type="ECO:0000256" key="4">
    <source>
        <dbReference type="ARBA" id="ARBA00038560"/>
    </source>
</evidence>
<dbReference type="PANTHER" id="PTHR30435:SF18">
    <property type="entry name" value="FLAGELLAR BASAL-BODY ROD PROTEIN FLGF"/>
    <property type="match status" value="1"/>
</dbReference>
<dbReference type="GO" id="GO:0030694">
    <property type="term" value="C:bacterial-type flagellum basal body, rod"/>
    <property type="evidence" value="ECO:0007669"/>
    <property type="project" value="UniProtKB-UniRule"/>
</dbReference>
<dbReference type="InterPro" id="IPR012836">
    <property type="entry name" value="FlgF"/>
</dbReference>
<dbReference type="PANTHER" id="PTHR30435">
    <property type="entry name" value="FLAGELLAR PROTEIN"/>
    <property type="match status" value="1"/>
</dbReference>
<evidence type="ECO:0000256" key="6">
    <source>
        <dbReference type="RuleBase" id="RU362116"/>
    </source>
</evidence>
<dbReference type="Pfam" id="PF22692">
    <property type="entry name" value="LlgE_F_G_D1"/>
    <property type="match status" value="1"/>
</dbReference>
<feature type="domain" description="Flagellar basal-body/hook protein C-terminal" evidence="8">
    <location>
        <begin position="200"/>
        <end position="242"/>
    </location>
</feature>
<dbReference type="InterPro" id="IPR010930">
    <property type="entry name" value="Flg_bb/hook_C_dom"/>
</dbReference>
<accession>A0A1Y5Q5B5</accession>
<proteinExistence type="inferred from homology"/>
<dbReference type="SUPFAM" id="SSF117143">
    <property type="entry name" value="Flagellar hook protein flgE"/>
    <property type="match status" value="1"/>
</dbReference>
<dbReference type="AlphaFoldDB" id="A0A1Y5Q5B5"/>
<dbReference type="Pfam" id="PF00460">
    <property type="entry name" value="Flg_bb_rod"/>
    <property type="match status" value="1"/>
</dbReference>
<dbReference type="KEGG" id="sphu:SPPYR_3559"/>
<comment type="similarity">
    <text evidence="2 6">Belongs to the flagella basal body rod proteins family.</text>
</comment>
<keyword evidence="10" id="KW-0282">Flagellum</keyword>
<evidence type="ECO:0000256" key="3">
    <source>
        <dbReference type="ARBA" id="ARBA00023143"/>
    </source>
</evidence>
<reference evidence="10" key="1">
    <citation type="submission" date="2016-03" db="EMBL/GenBank/DDBJ databases">
        <authorList>
            <person name="Ploux O."/>
        </authorList>
    </citation>
    <scope>NUCLEOTIDE SEQUENCE</scope>
    <source>
        <strain evidence="10">UC10</strain>
    </source>
</reference>
<evidence type="ECO:0000259" key="7">
    <source>
        <dbReference type="Pfam" id="PF00460"/>
    </source>
</evidence>
<dbReference type="GO" id="GO:0071978">
    <property type="term" value="P:bacterial-type flagellum-dependent swarming motility"/>
    <property type="evidence" value="ECO:0007669"/>
    <property type="project" value="TreeGrafter"/>
</dbReference>
<gene>
    <name evidence="10" type="ORF">SPPYR_3559</name>
</gene>
<keyword evidence="3 6" id="KW-0975">Bacterial flagellum</keyword>
<dbReference type="Pfam" id="PF06429">
    <property type="entry name" value="Flg_bbr_C"/>
    <property type="match status" value="1"/>
</dbReference>
<feature type="domain" description="Flagellar hook protein FlgE/F/G-like D1" evidence="9">
    <location>
        <begin position="81"/>
        <end position="145"/>
    </location>
</feature>
<feature type="domain" description="Flagellar basal body rod protein N-terminal" evidence="7">
    <location>
        <begin position="5"/>
        <end position="35"/>
    </location>
</feature>
<comment type="subcellular location">
    <subcellularLocation>
        <location evidence="1 6">Bacterial flagellum basal body</location>
    </subcellularLocation>
</comment>
<dbReference type="InterPro" id="IPR053967">
    <property type="entry name" value="LlgE_F_G-like_D1"/>
</dbReference>
<dbReference type="InterPro" id="IPR001444">
    <property type="entry name" value="Flag_bb_rod_N"/>
</dbReference>
<keyword evidence="10" id="KW-0966">Cell projection</keyword>
<dbReference type="RefSeq" id="WP_295321640.1">
    <property type="nucleotide sequence ID" value="NZ_LT598653.1"/>
</dbReference>
<name>A0A1Y5Q5B5_9SPHN</name>
<keyword evidence="10" id="KW-0969">Cilium</keyword>
<dbReference type="NCBIfam" id="TIGR03506">
    <property type="entry name" value="FlgEFG_subfam"/>
    <property type="match status" value="1"/>
</dbReference>
<dbReference type="InterPro" id="IPR037925">
    <property type="entry name" value="FlgE/F/G-like"/>
</dbReference>
<evidence type="ECO:0000259" key="9">
    <source>
        <dbReference type="Pfam" id="PF22692"/>
    </source>
</evidence>
<dbReference type="NCBIfam" id="NF009280">
    <property type="entry name" value="PRK12640.1"/>
    <property type="match status" value="1"/>
</dbReference>
<dbReference type="InterPro" id="IPR020013">
    <property type="entry name" value="Flagellar_FlgE/F/G"/>
</dbReference>
<dbReference type="NCBIfam" id="TIGR02490">
    <property type="entry name" value="flgF"/>
    <property type="match status" value="1"/>
</dbReference>
<dbReference type="EMBL" id="LT598653">
    <property type="protein sequence ID" value="SBV34674.1"/>
    <property type="molecule type" value="Genomic_DNA"/>
</dbReference>
<comment type="subunit">
    <text evidence="4 6">The basal body constitutes a major portion of the flagellar organelle and consists of five rings (E,L,P,S, and M) mounted on a central rod. The rod consists of about 26 subunits of FlgG in the distal portion, and FlgB, FlgC and FlgF are thought to build up the proximal portion of the rod with about 6 subunits each.</text>
</comment>
<evidence type="ECO:0000256" key="5">
    <source>
        <dbReference type="ARBA" id="ARBA00040228"/>
    </source>
</evidence>
<evidence type="ECO:0000313" key="10">
    <source>
        <dbReference type="EMBL" id="SBV34674.1"/>
    </source>
</evidence>
<evidence type="ECO:0000256" key="2">
    <source>
        <dbReference type="ARBA" id="ARBA00009677"/>
    </source>
</evidence>
<organism evidence="10">
    <name type="scientific">uncultured Sphingopyxis sp</name>
    <dbReference type="NCBI Taxonomy" id="310581"/>
    <lineage>
        <taxon>Bacteria</taxon>
        <taxon>Pseudomonadati</taxon>
        <taxon>Pseudomonadota</taxon>
        <taxon>Alphaproteobacteria</taxon>
        <taxon>Sphingomonadales</taxon>
        <taxon>Sphingomonadaceae</taxon>
        <taxon>Sphingopyxis</taxon>
        <taxon>environmental samples</taxon>
    </lineage>
</organism>